<dbReference type="AlphaFoldDB" id="A0A6H2H003"/>
<keyword evidence="3" id="KW-0547">Nucleotide-binding</keyword>
<dbReference type="Pfam" id="PF00772">
    <property type="entry name" value="DnaB"/>
    <property type="match status" value="1"/>
</dbReference>
<evidence type="ECO:0000256" key="6">
    <source>
        <dbReference type="ARBA" id="ARBA00022840"/>
    </source>
</evidence>
<comment type="similarity">
    <text evidence="1">Belongs to the helicase family. DnaB subfamily.</text>
</comment>
<evidence type="ECO:0000256" key="9">
    <source>
        <dbReference type="ARBA" id="ARBA00044969"/>
    </source>
</evidence>
<feature type="domain" description="SF4 helicase" evidence="11">
    <location>
        <begin position="168"/>
        <end position="432"/>
    </location>
</feature>
<evidence type="ECO:0000256" key="3">
    <source>
        <dbReference type="ARBA" id="ARBA00022741"/>
    </source>
</evidence>
<gene>
    <name evidence="12" type="ORF">HGI30_15030</name>
</gene>
<dbReference type="SUPFAM" id="SSF52540">
    <property type="entry name" value="P-loop containing nucleoside triphosphate hydrolases"/>
    <property type="match status" value="1"/>
</dbReference>
<evidence type="ECO:0000256" key="8">
    <source>
        <dbReference type="ARBA" id="ARBA00023235"/>
    </source>
</evidence>
<organism evidence="12 13">
    <name type="scientific">Paenibacillus albicereus</name>
    <dbReference type="NCBI Taxonomy" id="2726185"/>
    <lineage>
        <taxon>Bacteria</taxon>
        <taxon>Bacillati</taxon>
        <taxon>Bacillota</taxon>
        <taxon>Bacilli</taxon>
        <taxon>Bacillales</taxon>
        <taxon>Paenibacillaceae</taxon>
        <taxon>Paenibacillus</taxon>
    </lineage>
</organism>
<evidence type="ECO:0000259" key="11">
    <source>
        <dbReference type="PROSITE" id="PS51199"/>
    </source>
</evidence>
<keyword evidence="13" id="KW-1185">Reference proteome</keyword>
<dbReference type="Gene3D" id="3.40.50.300">
    <property type="entry name" value="P-loop containing nucleotide triphosphate hydrolases"/>
    <property type="match status" value="1"/>
</dbReference>
<dbReference type="CDD" id="cd00984">
    <property type="entry name" value="DnaB_C"/>
    <property type="match status" value="1"/>
</dbReference>
<dbReference type="GO" id="GO:0005524">
    <property type="term" value="F:ATP binding"/>
    <property type="evidence" value="ECO:0007669"/>
    <property type="project" value="UniProtKB-KW"/>
</dbReference>
<dbReference type="InterPro" id="IPR007693">
    <property type="entry name" value="DNA_helicase_DnaB-like_N"/>
</dbReference>
<dbReference type="KEGG" id="palr:HGI30_15030"/>
<dbReference type="InterPro" id="IPR036185">
    <property type="entry name" value="DNA_heli_DnaB-like_N_sf"/>
</dbReference>
<dbReference type="InterPro" id="IPR016136">
    <property type="entry name" value="DNA_helicase_N/primase_C"/>
</dbReference>
<evidence type="ECO:0000256" key="2">
    <source>
        <dbReference type="ARBA" id="ARBA00022705"/>
    </source>
</evidence>
<evidence type="ECO:0000256" key="7">
    <source>
        <dbReference type="ARBA" id="ARBA00023125"/>
    </source>
</evidence>
<keyword evidence="5 12" id="KW-0347">Helicase</keyword>
<sequence>MSDKLYAEISVLGAALLQPDLMDEIYIQPEELQDERHRLILEYFKVIYEQEGTLDLVMMAERSGTDLFKIGGPSYLAELASSSYSQDNLQKHQAIIRDSYIRRRTEDTLRMMADVGSGGASTAAEYVSKAQAALEEIAAIKNGPATSSVKKMSDVLAGHSKELHKRSQQRGMTGAQTASAELDKLTGGHQRSDLEIIAARPSMGKTAYIVNDMIAAAKGGYEAVLFSLEMPDKRIGERFLSVLGNIDGKKMKSGAFSDSDWERWSYAMDELDRLPISIDDTAGMTFQHISREVKQLVKVNPNLVVYIDFLQLVQTDQRFKSDHERIAYVSKGLKQLARRYNIPVIAISAVGRDCEKRQDKRPMMSDLRESGSIESDADIVIFLYRDDYYDKESEKKNIVEVIVAKGRDVGTGVVEMAFNKTTGRFLNITDEDRRKAAEARDKAH</sequence>
<name>A0A6H2H003_9BACL</name>
<keyword evidence="4" id="KW-0378">Hydrolase</keyword>
<dbReference type="PANTHER" id="PTHR30153">
    <property type="entry name" value="REPLICATIVE DNA HELICASE DNAB"/>
    <property type="match status" value="1"/>
</dbReference>
<protein>
    <recommendedName>
        <fullName evidence="9">DNA 5'-3' helicase</fullName>
        <ecNumber evidence="9">5.6.2.3</ecNumber>
    </recommendedName>
</protein>
<dbReference type="EC" id="5.6.2.3" evidence="9"/>
<evidence type="ECO:0000313" key="12">
    <source>
        <dbReference type="EMBL" id="QJC52746.1"/>
    </source>
</evidence>
<keyword evidence="6" id="KW-0067">ATP-binding</keyword>
<dbReference type="Pfam" id="PF03796">
    <property type="entry name" value="DnaB_C"/>
    <property type="match status" value="1"/>
</dbReference>
<evidence type="ECO:0000256" key="10">
    <source>
        <dbReference type="ARBA" id="ARBA00048954"/>
    </source>
</evidence>
<keyword evidence="8" id="KW-0413">Isomerase</keyword>
<dbReference type="InterPro" id="IPR027417">
    <property type="entry name" value="P-loop_NTPase"/>
</dbReference>
<dbReference type="GO" id="GO:0043139">
    <property type="term" value="F:5'-3' DNA helicase activity"/>
    <property type="evidence" value="ECO:0007669"/>
    <property type="project" value="UniProtKB-EC"/>
</dbReference>
<accession>A0A6H2H003</accession>
<evidence type="ECO:0000256" key="4">
    <source>
        <dbReference type="ARBA" id="ARBA00022801"/>
    </source>
</evidence>
<dbReference type="GO" id="GO:0003677">
    <property type="term" value="F:DNA binding"/>
    <property type="evidence" value="ECO:0007669"/>
    <property type="project" value="UniProtKB-KW"/>
</dbReference>
<reference evidence="12 13" key="1">
    <citation type="submission" date="2020-04" db="EMBL/GenBank/DDBJ databases">
        <title>Novel Paenibacillus strain UniB2 isolated from commercial digestive syrup.</title>
        <authorList>
            <person name="Thorat V."/>
            <person name="Kirdat K."/>
            <person name="Tiwarekar B."/>
            <person name="Yadav A."/>
        </authorList>
    </citation>
    <scope>NUCLEOTIDE SEQUENCE [LARGE SCALE GENOMIC DNA]</scope>
    <source>
        <strain evidence="12 13">UniB2</strain>
    </source>
</reference>
<dbReference type="PROSITE" id="PS51199">
    <property type="entry name" value="SF4_HELICASE"/>
    <property type="match status" value="1"/>
</dbReference>
<dbReference type="GO" id="GO:0006260">
    <property type="term" value="P:DNA replication"/>
    <property type="evidence" value="ECO:0007669"/>
    <property type="project" value="UniProtKB-KW"/>
</dbReference>
<dbReference type="SUPFAM" id="SSF48024">
    <property type="entry name" value="N-terminal domain of DnaB helicase"/>
    <property type="match status" value="1"/>
</dbReference>
<dbReference type="EMBL" id="CP051428">
    <property type="protein sequence ID" value="QJC52746.1"/>
    <property type="molecule type" value="Genomic_DNA"/>
</dbReference>
<dbReference type="GO" id="GO:0016787">
    <property type="term" value="F:hydrolase activity"/>
    <property type="evidence" value="ECO:0007669"/>
    <property type="project" value="UniProtKB-KW"/>
</dbReference>
<dbReference type="GO" id="GO:0005829">
    <property type="term" value="C:cytosol"/>
    <property type="evidence" value="ECO:0007669"/>
    <property type="project" value="TreeGrafter"/>
</dbReference>
<dbReference type="Gene3D" id="1.10.860.10">
    <property type="entry name" value="DNAb Helicase, Chain A"/>
    <property type="match status" value="1"/>
</dbReference>
<dbReference type="RefSeq" id="WP_168908298.1">
    <property type="nucleotide sequence ID" value="NZ_CP051428.1"/>
</dbReference>
<comment type="catalytic activity">
    <reaction evidence="10">
        <text>ATP + H2O = ADP + phosphate + H(+)</text>
        <dbReference type="Rhea" id="RHEA:13065"/>
        <dbReference type="ChEBI" id="CHEBI:15377"/>
        <dbReference type="ChEBI" id="CHEBI:15378"/>
        <dbReference type="ChEBI" id="CHEBI:30616"/>
        <dbReference type="ChEBI" id="CHEBI:43474"/>
        <dbReference type="ChEBI" id="CHEBI:456216"/>
        <dbReference type="EC" id="5.6.2.3"/>
    </reaction>
</comment>
<keyword evidence="2" id="KW-0235">DNA replication</keyword>
<evidence type="ECO:0000256" key="5">
    <source>
        <dbReference type="ARBA" id="ARBA00022806"/>
    </source>
</evidence>
<dbReference type="PANTHER" id="PTHR30153:SF2">
    <property type="entry name" value="REPLICATIVE DNA HELICASE"/>
    <property type="match status" value="1"/>
</dbReference>
<keyword evidence="7" id="KW-0238">DNA-binding</keyword>
<evidence type="ECO:0000313" key="13">
    <source>
        <dbReference type="Proteomes" id="UP000502136"/>
    </source>
</evidence>
<dbReference type="InterPro" id="IPR007694">
    <property type="entry name" value="DNA_helicase_DnaB-like_C"/>
</dbReference>
<proteinExistence type="inferred from homology"/>
<dbReference type="Proteomes" id="UP000502136">
    <property type="component" value="Chromosome"/>
</dbReference>
<evidence type="ECO:0000256" key="1">
    <source>
        <dbReference type="ARBA" id="ARBA00008428"/>
    </source>
</evidence>